<dbReference type="Proteomes" id="UP000594014">
    <property type="component" value="Chromosome"/>
</dbReference>
<gene>
    <name evidence="1" type="ORF">FRZ06_01770</name>
</gene>
<protein>
    <submittedName>
        <fullName evidence="1">AEC family transporter</fullName>
    </submittedName>
</protein>
<name>A0ACD1A713_9FIRM</name>
<dbReference type="EMBL" id="CP042469">
    <property type="protein sequence ID" value="QOX62165.1"/>
    <property type="molecule type" value="Genomic_DNA"/>
</dbReference>
<reference evidence="1" key="1">
    <citation type="submission" date="2019-08" db="EMBL/GenBank/DDBJ databases">
        <title>Genome sequence of Clostridiales bacterium MT110.</title>
        <authorList>
            <person name="Cao J."/>
        </authorList>
    </citation>
    <scope>NUCLEOTIDE SEQUENCE</scope>
    <source>
        <strain evidence="1">MT110</strain>
    </source>
</reference>
<sequence>MINGIISVIVIFLICSVGFWFSYRKSWPPATPSVLSFLVVKAAAPALAIISISDRFTRELLRASAFHILILTLYTVLLYLTGKILSKALQLESGKKTVFEVTFTFSNTIFIGLPINEIVYGHAGLPYLFTFYLVTLTGFWSLGAYQLAKASPIDSKGFSLKKIVSPGLVGVIIGGLLVQVELSIPVAFDTALRYLGNLTVPLSLLVIGANLTVFAKGVPKITADELIILAGKFLISPLYMYLLLRLFHIEGIAFQVFMLTAAMPCHMQTSILAEHYGVEGSYASKLVSLSTLICLITIPICVFLLK</sequence>
<organism evidence="1 2">
    <name type="scientific">Anoxybacterium hadale</name>
    <dbReference type="NCBI Taxonomy" id="3408580"/>
    <lineage>
        <taxon>Bacteria</taxon>
        <taxon>Bacillati</taxon>
        <taxon>Bacillota</taxon>
        <taxon>Clostridia</taxon>
        <taxon>Peptostreptococcales</taxon>
        <taxon>Anaerovoracaceae</taxon>
        <taxon>Anoxybacterium</taxon>
    </lineage>
</organism>
<evidence type="ECO:0000313" key="2">
    <source>
        <dbReference type="Proteomes" id="UP000594014"/>
    </source>
</evidence>
<accession>A0ACD1A713</accession>
<evidence type="ECO:0000313" key="1">
    <source>
        <dbReference type="EMBL" id="QOX62165.1"/>
    </source>
</evidence>
<keyword evidence="2" id="KW-1185">Reference proteome</keyword>
<proteinExistence type="predicted"/>